<feature type="transmembrane region" description="Helical" evidence="1">
    <location>
        <begin position="65"/>
        <end position="88"/>
    </location>
</feature>
<reference evidence="3" key="1">
    <citation type="journal article" date="2019" name="Int. J. Syst. Evol. Microbiol.">
        <title>The Global Catalogue of Microorganisms (GCM) 10K type strain sequencing project: providing services to taxonomists for standard genome sequencing and annotation.</title>
        <authorList>
            <consortium name="The Broad Institute Genomics Platform"/>
            <consortium name="The Broad Institute Genome Sequencing Center for Infectious Disease"/>
            <person name="Wu L."/>
            <person name="Ma J."/>
        </authorList>
    </citation>
    <scope>NUCLEOTIDE SEQUENCE [LARGE SCALE GENOMIC DNA]</scope>
    <source>
        <strain evidence="3">KACC 13778</strain>
    </source>
</reference>
<organism evidence="2 3">
    <name type="scientific">Nocardioides caricicola</name>
    <dbReference type="NCBI Taxonomy" id="634770"/>
    <lineage>
        <taxon>Bacteria</taxon>
        <taxon>Bacillati</taxon>
        <taxon>Actinomycetota</taxon>
        <taxon>Actinomycetes</taxon>
        <taxon>Propionibacteriales</taxon>
        <taxon>Nocardioidaceae</taxon>
        <taxon>Nocardioides</taxon>
    </lineage>
</organism>
<evidence type="ECO:0000313" key="3">
    <source>
        <dbReference type="Proteomes" id="UP001595956"/>
    </source>
</evidence>
<proteinExistence type="predicted"/>
<dbReference type="RefSeq" id="WP_345172349.1">
    <property type="nucleotide sequence ID" value="NZ_BAABFQ010000003.1"/>
</dbReference>
<evidence type="ECO:0000256" key="1">
    <source>
        <dbReference type="SAM" id="Phobius"/>
    </source>
</evidence>
<feature type="transmembrane region" description="Helical" evidence="1">
    <location>
        <begin position="133"/>
        <end position="149"/>
    </location>
</feature>
<dbReference type="Proteomes" id="UP001595956">
    <property type="component" value="Unassembled WGS sequence"/>
</dbReference>
<keyword evidence="1" id="KW-1133">Transmembrane helix</keyword>
<keyword evidence="1" id="KW-0812">Transmembrane</keyword>
<name>A0ABW0N129_9ACTN</name>
<protein>
    <recommendedName>
        <fullName evidence="4">Sensor histidine kinase</fullName>
    </recommendedName>
</protein>
<dbReference type="EMBL" id="JBHSMD010000002">
    <property type="protein sequence ID" value="MFC5493333.1"/>
    <property type="molecule type" value="Genomic_DNA"/>
</dbReference>
<feature type="transmembrane region" description="Helical" evidence="1">
    <location>
        <begin position="155"/>
        <end position="171"/>
    </location>
</feature>
<comment type="caution">
    <text evidence="2">The sequence shown here is derived from an EMBL/GenBank/DDBJ whole genome shotgun (WGS) entry which is preliminary data.</text>
</comment>
<keyword evidence="3" id="KW-1185">Reference proteome</keyword>
<keyword evidence="1" id="KW-0472">Membrane</keyword>
<evidence type="ECO:0000313" key="2">
    <source>
        <dbReference type="EMBL" id="MFC5493333.1"/>
    </source>
</evidence>
<feature type="transmembrane region" description="Helical" evidence="1">
    <location>
        <begin position="178"/>
        <end position="197"/>
    </location>
</feature>
<sequence length="198" mass="20894">MYSRWLAVTALSYAVVHHLGLLPEGLGDGPDQTRWADWIDLLVPWAVLVPAAFTMRDAPATQRAWLWFGAGSVLYLTGHGIHLAANSIYNAHPSDTAHLWDEVVGHAIWYAGAALILAALALTMLGRPRPAPVGYLLAIAAGLTWATNMLGGGPIVLGLVVAVAACAFGWMRRAELGVVLLVGFAPAVPVVLLGVYAG</sequence>
<evidence type="ECO:0008006" key="4">
    <source>
        <dbReference type="Google" id="ProtNLM"/>
    </source>
</evidence>
<feature type="transmembrane region" description="Helical" evidence="1">
    <location>
        <begin position="108"/>
        <end position="126"/>
    </location>
</feature>
<gene>
    <name evidence="2" type="ORF">ACFPKY_09485</name>
</gene>
<accession>A0ABW0N129</accession>